<dbReference type="eggNOG" id="ENOG502Z80N">
    <property type="taxonomic scope" value="Bacteria"/>
</dbReference>
<reference evidence="1 2" key="1">
    <citation type="journal article" date="2012" name="J. Bacteriol.">
        <title>Draft Genome Sequence of Plant Growth-Promoting Rhizobium Mesorhizobium amorphae, Isolated from Zinc-Lead Mine Tailings.</title>
        <authorList>
            <person name="Hao X."/>
            <person name="Lin Y."/>
            <person name="Johnstone L."/>
            <person name="Baltrus D.A."/>
            <person name="Miller S.J."/>
            <person name="Wei G."/>
            <person name="Rensing C."/>
        </authorList>
    </citation>
    <scope>NUCLEOTIDE SEQUENCE [LARGE SCALE GENOMIC DNA]</scope>
    <source>
        <strain evidence="1 2">CCNWGS0123</strain>
    </source>
</reference>
<dbReference type="Proteomes" id="UP000002949">
    <property type="component" value="Unassembled WGS sequence"/>
</dbReference>
<protein>
    <recommendedName>
        <fullName evidence="3">DUF4238 domain-containing protein</fullName>
    </recommendedName>
</protein>
<organism evidence="1 2">
    <name type="scientific">Mesorhizobium amorphae CCNWGS0123</name>
    <dbReference type="NCBI Taxonomy" id="1082933"/>
    <lineage>
        <taxon>Bacteria</taxon>
        <taxon>Pseudomonadati</taxon>
        <taxon>Pseudomonadota</taxon>
        <taxon>Alphaproteobacteria</taxon>
        <taxon>Hyphomicrobiales</taxon>
        <taxon>Phyllobacteriaceae</taxon>
        <taxon>Mesorhizobium</taxon>
    </lineage>
</organism>
<evidence type="ECO:0000313" key="2">
    <source>
        <dbReference type="Proteomes" id="UP000002949"/>
    </source>
</evidence>
<evidence type="ECO:0000313" key="1">
    <source>
        <dbReference type="EMBL" id="EHH13998.1"/>
    </source>
</evidence>
<dbReference type="RefSeq" id="WP_006199562.1">
    <property type="nucleotide sequence ID" value="NZ_AGSN01000010.1"/>
</dbReference>
<name>G6Y2N7_9HYPH</name>
<dbReference type="OrthoDB" id="7593563at2"/>
<accession>G6Y2N7</accession>
<dbReference type="KEGG" id="mamo:A6B35_32020"/>
<dbReference type="AlphaFoldDB" id="G6Y2N7"/>
<keyword evidence="2" id="KW-1185">Reference proteome</keyword>
<dbReference type="InterPro" id="IPR025332">
    <property type="entry name" value="DUF4238"/>
</dbReference>
<dbReference type="EMBL" id="AGSN01000010">
    <property type="protein sequence ID" value="EHH13998.1"/>
    <property type="molecule type" value="Genomic_DNA"/>
</dbReference>
<proteinExistence type="predicted"/>
<sequence length="321" mass="36035">MPLDHFVSQVHLKNFYSNGGCGPLVGIKKDDLKKFRPWSDNVCRRPDGSTNDFLVEPRAIEAFLKRVEPNYNTALEAIRRRDIDETAVYVIAGFVAYVMTCSPTAMRIGTPHIAATLQSAAEIIDAQGLFPAAPKELGNKSMTELLEMGAVRFNVNERYPQAIGITSIEARVDVLGNAGWDVMFADPAYGTFFTSDFPVGLGPSFDNRVVSKTVPLAPDIAVRIHPKIRERGMELDFSFPHFRARFRKLRPEETREVNRQLVRAAETMVFYNDDAEWLLPFVRKNRNHRVESLVDRIPAPGGGKMVVAKQGVMPYQRPSLP</sequence>
<gene>
    <name evidence="1" type="ORF">MEA186_00891</name>
</gene>
<evidence type="ECO:0008006" key="3">
    <source>
        <dbReference type="Google" id="ProtNLM"/>
    </source>
</evidence>
<dbReference type="Pfam" id="PF14022">
    <property type="entry name" value="DUF4238"/>
    <property type="match status" value="1"/>
</dbReference>